<keyword evidence="2" id="KW-0378">Hydrolase</keyword>
<name>A0A7G8BHS6_9BACT</name>
<dbReference type="GO" id="GO:0004573">
    <property type="term" value="F:Glc3Man9GlcNAc2 oligosaccharide glucosidase activity"/>
    <property type="evidence" value="ECO:0007669"/>
    <property type="project" value="InterPro"/>
</dbReference>
<protein>
    <recommendedName>
        <fullName evidence="4">Mannosylglycerate hydrolase MGH1-like glycoside hydrolase domain-containing protein</fullName>
    </recommendedName>
</protein>
<dbReference type="PANTHER" id="PTHR10412:SF11">
    <property type="entry name" value="MANNOSYL-OLIGOSACCHARIDE GLUCOSIDASE"/>
    <property type="match status" value="1"/>
</dbReference>
<dbReference type="InterPro" id="IPR054491">
    <property type="entry name" value="MGH1-like_GH"/>
</dbReference>
<dbReference type="InterPro" id="IPR004888">
    <property type="entry name" value="Glycoside_hydrolase_63"/>
</dbReference>
<dbReference type="SUPFAM" id="SSF48208">
    <property type="entry name" value="Six-hairpin glycosidases"/>
    <property type="match status" value="1"/>
</dbReference>
<evidence type="ECO:0000313" key="5">
    <source>
        <dbReference type="EMBL" id="QNI32096.1"/>
    </source>
</evidence>
<keyword evidence="6" id="KW-1185">Reference proteome</keyword>
<dbReference type="RefSeq" id="WP_186743052.1">
    <property type="nucleotide sequence ID" value="NZ_CP060394.1"/>
</dbReference>
<evidence type="ECO:0000259" key="4">
    <source>
        <dbReference type="Pfam" id="PF22422"/>
    </source>
</evidence>
<dbReference type="Proteomes" id="UP000515312">
    <property type="component" value="Chromosome"/>
</dbReference>
<dbReference type="AlphaFoldDB" id="A0A7G8BHS6"/>
<dbReference type="InterPro" id="IPR012341">
    <property type="entry name" value="6hp_glycosidase-like_sf"/>
</dbReference>
<dbReference type="InterPro" id="IPR008928">
    <property type="entry name" value="6-hairpin_glycosidase_sf"/>
</dbReference>
<evidence type="ECO:0000256" key="1">
    <source>
        <dbReference type="ARBA" id="ARBA00010833"/>
    </source>
</evidence>
<evidence type="ECO:0000256" key="3">
    <source>
        <dbReference type="ARBA" id="ARBA00023295"/>
    </source>
</evidence>
<dbReference type="GO" id="GO:0006487">
    <property type="term" value="P:protein N-linked glycosylation"/>
    <property type="evidence" value="ECO:0007669"/>
    <property type="project" value="TreeGrafter"/>
</dbReference>
<accession>A0A7G8BHS6</accession>
<dbReference type="Pfam" id="PF22422">
    <property type="entry name" value="MGH1-like_GH"/>
    <property type="match status" value="1"/>
</dbReference>
<evidence type="ECO:0000256" key="2">
    <source>
        <dbReference type="ARBA" id="ARBA00022801"/>
    </source>
</evidence>
<gene>
    <name evidence="5" type="ORF">H7849_24380</name>
</gene>
<feature type="domain" description="Mannosylglycerate hydrolase MGH1-like glycoside hydrolase" evidence="4">
    <location>
        <begin position="248"/>
        <end position="588"/>
    </location>
</feature>
<dbReference type="PANTHER" id="PTHR10412">
    <property type="entry name" value="MANNOSYL-OLIGOSACCHARIDE GLUCOSIDASE"/>
    <property type="match status" value="1"/>
</dbReference>
<comment type="similarity">
    <text evidence="1">Belongs to the glycosyl hydrolase 63 family.</text>
</comment>
<organism evidence="5 6">
    <name type="scientific">Alloacidobacterium dinghuense</name>
    <dbReference type="NCBI Taxonomy" id="2763107"/>
    <lineage>
        <taxon>Bacteria</taxon>
        <taxon>Pseudomonadati</taxon>
        <taxon>Acidobacteriota</taxon>
        <taxon>Terriglobia</taxon>
        <taxon>Terriglobales</taxon>
        <taxon>Acidobacteriaceae</taxon>
        <taxon>Alloacidobacterium</taxon>
    </lineage>
</organism>
<sequence length="603" mass="67842">MQNQLARGWNTWDTHSVMTQVLLPEGLAVQIGIKHQSTEGSDGFLASALIGRQGKEDERVIPGPHSYNGSYTDLKLLWRGHQIRMQSAHDGEDLVMLLTPLPSVGNAHLPPEVTISLGMLWNQPGKVVKEDDHLEAQLPGRNIFVYMSGKDTHDVSVPVSGSYLSADLTQPLGLSTGRLRTVADIHTVLERERRAYEQSVAGFGDRAPVADAIQTVIGWDTIYEPHGHRVISPVSRIWSVGWGGYVLFDWDTFFAATLAAVGDRDLAYANAIEICREATAQGFVPNYARGGGWKSEDRSEPPVGAITLLGLYNKFHDRWLLTDTFPALLAWNRWWAEHRDRQGYLVWGSDGENQPANLDDETRGTRAGAILESGLDNSPMYDDAAYDEKAHQLEFADVGLMGMYIADCDALAEIANVLGKTAETRELRDRAAKYRASLSTLWDNNTGIFLNKDLHTGKFSYRLSPTNFYPMLAKAATPEQALRMVNEHLLNPREFWGQWVIPSIARNDPAFNDQNYWRGRIWGPMNYLVYLGLRNYREPKIDQARHELSQKSLEMFLKDWRENGHVHENYNGATGNGDDVSNSDRFYHWGALLGIIDLYEQVQ</sequence>
<dbReference type="Gene3D" id="1.50.10.10">
    <property type="match status" value="1"/>
</dbReference>
<proteinExistence type="inferred from homology"/>
<dbReference type="KEGG" id="adin:H7849_24380"/>
<keyword evidence="3" id="KW-0326">Glycosidase</keyword>
<dbReference type="EMBL" id="CP060394">
    <property type="protein sequence ID" value="QNI32096.1"/>
    <property type="molecule type" value="Genomic_DNA"/>
</dbReference>
<evidence type="ECO:0000313" key="6">
    <source>
        <dbReference type="Proteomes" id="UP000515312"/>
    </source>
</evidence>
<dbReference type="GO" id="GO:0009311">
    <property type="term" value="P:oligosaccharide metabolic process"/>
    <property type="evidence" value="ECO:0007669"/>
    <property type="project" value="InterPro"/>
</dbReference>
<reference evidence="5 6" key="1">
    <citation type="submission" date="2020-08" db="EMBL/GenBank/DDBJ databases">
        <title>Edaphobacter telluris sp. nov. and Acidobacterium dinghuensis sp. nov., two acidobacteria isolated from forest soil.</title>
        <authorList>
            <person name="Fu J."/>
            <person name="Qiu L."/>
        </authorList>
    </citation>
    <scope>NUCLEOTIDE SEQUENCE [LARGE SCALE GENOMIC DNA]</scope>
    <source>
        <strain evidence="5">4Y35</strain>
    </source>
</reference>